<accession>A0A2H0B603</accession>
<dbReference type="InterPro" id="IPR013974">
    <property type="entry name" value="SAF"/>
</dbReference>
<reference evidence="2 3" key="1">
    <citation type="submission" date="2017-09" db="EMBL/GenBank/DDBJ databases">
        <title>Depth-based differentiation of microbial function through sediment-hosted aquifers and enrichment of novel symbionts in the deep terrestrial subsurface.</title>
        <authorList>
            <person name="Probst A.J."/>
            <person name="Ladd B."/>
            <person name="Jarett J.K."/>
            <person name="Geller-Mcgrath D.E."/>
            <person name="Sieber C.M."/>
            <person name="Emerson J.B."/>
            <person name="Anantharaman K."/>
            <person name="Thomas B.C."/>
            <person name="Malmstrom R."/>
            <person name="Stieglmeier M."/>
            <person name="Klingl A."/>
            <person name="Woyke T."/>
            <person name="Ryan C.M."/>
            <person name="Banfield J.F."/>
        </authorList>
    </citation>
    <scope>NUCLEOTIDE SEQUENCE [LARGE SCALE GENOMIC DNA]</scope>
    <source>
        <strain evidence="2">CG23_combo_of_CG06-09_8_20_14_all_34_8</strain>
    </source>
</reference>
<evidence type="ECO:0000259" key="1">
    <source>
        <dbReference type="PROSITE" id="PS50844"/>
    </source>
</evidence>
<dbReference type="InterPro" id="IPR006190">
    <property type="entry name" value="SAF_AFP_Neu5Ac"/>
</dbReference>
<dbReference type="InterPro" id="IPR057736">
    <property type="entry name" value="SAF_PseI/NeuA/NeuB"/>
</dbReference>
<dbReference type="PROSITE" id="PS50844">
    <property type="entry name" value="AFP_LIKE"/>
    <property type="match status" value="1"/>
</dbReference>
<dbReference type="Pfam" id="PF03102">
    <property type="entry name" value="NeuB"/>
    <property type="match status" value="1"/>
</dbReference>
<dbReference type="SMART" id="SM00858">
    <property type="entry name" value="SAF"/>
    <property type="match status" value="1"/>
</dbReference>
<dbReference type="GO" id="GO:0016051">
    <property type="term" value="P:carbohydrate biosynthetic process"/>
    <property type="evidence" value="ECO:0007669"/>
    <property type="project" value="InterPro"/>
</dbReference>
<dbReference type="Gene3D" id="3.90.1210.10">
    <property type="entry name" value="Antifreeze-like/N-acetylneuraminic acid synthase C-terminal domain"/>
    <property type="match status" value="1"/>
</dbReference>
<protein>
    <submittedName>
        <fullName evidence="2">N-acetylneuraminate synthase</fullName>
    </submittedName>
</protein>
<sequence length="351" mass="38993">MNFVCKDFSFDKPDKTYLIAEVGVNHNRDIAIAKKMVEVAREAKADIIKFQLFDSEKEVSIHADKADYQKKNTSDNEGLNQLEMCKALELSPENIKELKAFCEKLKMPFLCTAFEKYSLNYLVDGLGLKTIKIPSPEITNIPFLRQIGQKKVSVILSTGASHLHEVALAIQTLKEAGCKEIVLLHCVSQYPTPYEDLNLRAMHTMKQAFGLPVGFSDHSLGIEADIAAAALGAVVIEKHFTLDRNMKGPDHKASIEPDELRALVKGLTIANKALGSYIKQPATCEQGNLSLIRKSLVAGIEIEKGKRLEENMIEIKRPMGGVSPADLDKIIGLRVNRTIQADELIHWEDLA</sequence>
<gene>
    <name evidence="2" type="primary">neuB</name>
    <name evidence="2" type="ORF">COX08_02760</name>
</gene>
<dbReference type="Gene3D" id="3.20.20.70">
    <property type="entry name" value="Aldolase class I"/>
    <property type="match status" value="1"/>
</dbReference>
<dbReference type="InterPro" id="IPR020007">
    <property type="entry name" value="NeuB/NeuA"/>
</dbReference>
<dbReference type="AlphaFoldDB" id="A0A2H0B603"/>
<evidence type="ECO:0000313" key="2">
    <source>
        <dbReference type="EMBL" id="PIP53113.1"/>
    </source>
</evidence>
<dbReference type="SUPFAM" id="SSF51269">
    <property type="entry name" value="AFP III-like domain"/>
    <property type="match status" value="1"/>
</dbReference>
<dbReference type="Proteomes" id="UP000229459">
    <property type="component" value="Unassembled WGS sequence"/>
</dbReference>
<feature type="domain" description="AFP-like" evidence="1">
    <location>
        <begin position="295"/>
        <end position="351"/>
    </location>
</feature>
<comment type="caution">
    <text evidence="2">The sequence shown here is derived from an EMBL/GenBank/DDBJ whole genome shotgun (WGS) entry which is preliminary data.</text>
</comment>
<dbReference type="InterPro" id="IPR013785">
    <property type="entry name" value="Aldolase_TIM"/>
</dbReference>
<proteinExistence type="predicted"/>
<name>A0A2H0B603_9BACT</name>
<dbReference type="EMBL" id="PCSR01000066">
    <property type="protein sequence ID" value="PIP53113.1"/>
    <property type="molecule type" value="Genomic_DNA"/>
</dbReference>
<dbReference type="InterPro" id="IPR013132">
    <property type="entry name" value="PseI/NeuA/B-like_N"/>
</dbReference>
<dbReference type="Pfam" id="PF08666">
    <property type="entry name" value="SAF"/>
    <property type="match status" value="1"/>
</dbReference>
<organism evidence="2 3">
    <name type="scientific">Candidatus Beckwithbacteria bacterium CG23_combo_of_CG06-09_8_20_14_all_34_8</name>
    <dbReference type="NCBI Taxonomy" id="1974497"/>
    <lineage>
        <taxon>Bacteria</taxon>
        <taxon>Candidatus Beckwithiibacteriota</taxon>
    </lineage>
</organism>
<dbReference type="NCBIfam" id="TIGR03569">
    <property type="entry name" value="NeuB_NnaB"/>
    <property type="match status" value="1"/>
</dbReference>
<dbReference type="CDD" id="cd11615">
    <property type="entry name" value="SAF_NeuB_like"/>
    <property type="match status" value="1"/>
</dbReference>
<evidence type="ECO:0000313" key="3">
    <source>
        <dbReference type="Proteomes" id="UP000229459"/>
    </source>
</evidence>
<dbReference type="PANTHER" id="PTHR42966:SF1">
    <property type="entry name" value="SIALIC ACID SYNTHASE"/>
    <property type="match status" value="1"/>
</dbReference>
<dbReference type="PANTHER" id="PTHR42966">
    <property type="entry name" value="N-ACETYLNEURAMINATE SYNTHASE"/>
    <property type="match status" value="1"/>
</dbReference>
<dbReference type="InterPro" id="IPR051690">
    <property type="entry name" value="PseI-like"/>
</dbReference>
<dbReference type="GO" id="GO:0047444">
    <property type="term" value="F:N-acylneuraminate-9-phosphate synthase activity"/>
    <property type="evidence" value="ECO:0007669"/>
    <property type="project" value="TreeGrafter"/>
</dbReference>
<dbReference type="SUPFAM" id="SSF51569">
    <property type="entry name" value="Aldolase"/>
    <property type="match status" value="1"/>
</dbReference>
<dbReference type="InterPro" id="IPR036732">
    <property type="entry name" value="AFP_Neu5c_C_sf"/>
</dbReference>